<name>A0AC61PKR0_9FIRM</name>
<organism evidence="1 2">
    <name type="scientific">Aristaeella lactis</name>
    <dbReference type="NCBI Taxonomy" id="3046383"/>
    <lineage>
        <taxon>Bacteria</taxon>
        <taxon>Bacillati</taxon>
        <taxon>Bacillota</taxon>
        <taxon>Clostridia</taxon>
        <taxon>Eubacteriales</taxon>
        <taxon>Aristaeellaceae</taxon>
        <taxon>Aristaeella</taxon>
    </lineage>
</organism>
<protein>
    <submittedName>
        <fullName evidence="1">NlpC/P60 family protein</fullName>
    </submittedName>
</protein>
<sequence>MITTEALIEKFRQALKEKWGYIWGTAGEKWTEAKQRELEKSTDSNRAQGRKYGKKWIGHTVADCSGLFSWAFKQLGGTMYHGSDTMYRKWCTEKGELKKGKRTDCAVLKPGTAVFVWNGSRYSHVGLFVGDGTVIEAMGTINGVTTTKVTAGKWTHWGELAGIDYINAGNEELHDRRDQSSNGNFDGCNMAAVTQIKDLDNCSTMNNEQLMVEAWPTLRKGSRGETVKELQEVLERKGYSVGSCGIDGKFGKDTLAAVKAFQKDHGLKMDGIVGPVTRKELMKE</sequence>
<gene>
    <name evidence="1" type="ORF">SAMN06297397_1395</name>
</gene>
<dbReference type="EMBL" id="FWXZ01000002">
    <property type="protein sequence ID" value="SMC56677.1"/>
    <property type="molecule type" value="Genomic_DNA"/>
</dbReference>
<proteinExistence type="predicted"/>
<keyword evidence="2" id="KW-1185">Reference proteome</keyword>
<dbReference type="Proteomes" id="UP000192328">
    <property type="component" value="Unassembled WGS sequence"/>
</dbReference>
<reference evidence="1" key="1">
    <citation type="submission" date="2017-04" db="EMBL/GenBank/DDBJ databases">
        <authorList>
            <person name="Varghese N."/>
            <person name="Submissions S."/>
        </authorList>
    </citation>
    <scope>NUCLEOTIDE SEQUENCE</scope>
    <source>
        <strain evidence="1">WTE2008</strain>
    </source>
</reference>
<accession>A0AC61PKR0</accession>
<evidence type="ECO:0000313" key="2">
    <source>
        <dbReference type="Proteomes" id="UP000192328"/>
    </source>
</evidence>
<evidence type="ECO:0000313" key="1">
    <source>
        <dbReference type="EMBL" id="SMC56677.1"/>
    </source>
</evidence>
<comment type="caution">
    <text evidence="1">The sequence shown here is derived from an EMBL/GenBank/DDBJ whole genome shotgun (WGS) entry which is preliminary data.</text>
</comment>